<reference evidence="14 15" key="1">
    <citation type="journal article" date="2017" name="Genome Announc.">
        <title>Complete Genome Sequences of Two Acetylene-Fermenting Pelobacter acetylenicus Strains.</title>
        <authorList>
            <person name="Sutton J.M."/>
            <person name="Baesman S.M."/>
            <person name="Fierst J.L."/>
            <person name="Poret-Peterson A.T."/>
            <person name="Oremland R.S."/>
            <person name="Dunlap D.S."/>
            <person name="Akob D.M."/>
        </authorList>
    </citation>
    <scope>NUCLEOTIDE SEQUENCE [LARGE SCALE GENOMIC DNA]</scope>
    <source>
        <strain evidence="14 15">SFB93</strain>
    </source>
</reference>
<dbReference type="HAMAP" id="MF_01200_B">
    <property type="entry name" value="OMPdecase_type1_B"/>
    <property type="match status" value="1"/>
</dbReference>
<comment type="function">
    <text evidence="1 9">Catalyzes the decarboxylation of orotidine 5'-monophosphate (OMP) to uridine 5'-monophosphate (UMP).</text>
</comment>
<keyword evidence="5 9" id="KW-0665">Pyrimidine biosynthesis</keyword>
<dbReference type="NCBIfam" id="TIGR01740">
    <property type="entry name" value="pyrF"/>
    <property type="match status" value="1"/>
</dbReference>
<dbReference type="AlphaFoldDB" id="A0A1L3GP68"/>
<evidence type="ECO:0000256" key="1">
    <source>
        <dbReference type="ARBA" id="ARBA00002356"/>
    </source>
</evidence>
<evidence type="ECO:0000256" key="7">
    <source>
        <dbReference type="ARBA" id="ARBA00049157"/>
    </source>
</evidence>
<evidence type="ECO:0000256" key="8">
    <source>
        <dbReference type="ARBA" id="ARBA00061012"/>
    </source>
</evidence>
<evidence type="ECO:0000256" key="11">
    <source>
        <dbReference type="PIRSR" id="PIRSR614732-2"/>
    </source>
</evidence>
<dbReference type="EC" id="4.1.1.23" evidence="9"/>
<feature type="binding site" evidence="9 11">
    <location>
        <position position="217"/>
    </location>
    <ligand>
        <name>substrate</name>
    </ligand>
</feature>
<dbReference type="Gene3D" id="3.20.20.70">
    <property type="entry name" value="Aldolase class I"/>
    <property type="match status" value="1"/>
</dbReference>
<evidence type="ECO:0000256" key="3">
    <source>
        <dbReference type="ARBA" id="ARBA00011738"/>
    </source>
</evidence>
<evidence type="ECO:0000313" key="14">
    <source>
        <dbReference type="EMBL" id="APG27714.1"/>
    </source>
</evidence>
<keyword evidence="4 9" id="KW-0210">Decarboxylase</keyword>
<feature type="binding site" evidence="9">
    <location>
        <begin position="63"/>
        <end position="72"/>
    </location>
    <ligand>
        <name>substrate</name>
    </ligand>
</feature>
<dbReference type="FunFam" id="3.20.20.70:FF:000015">
    <property type="entry name" value="Orotidine 5'-phosphate decarboxylase"/>
    <property type="match status" value="1"/>
</dbReference>
<accession>A0A1L3GP68</accession>
<organism evidence="14 15">
    <name type="scientific">Syntrophotalea acetylenivorans</name>
    <dbReference type="NCBI Taxonomy" id="1842532"/>
    <lineage>
        <taxon>Bacteria</taxon>
        <taxon>Pseudomonadati</taxon>
        <taxon>Thermodesulfobacteriota</taxon>
        <taxon>Desulfuromonadia</taxon>
        <taxon>Desulfuromonadales</taxon>
        <taxon>Syntrophotaleaceae</taxon>
        <taxon>Syntrophotalea</taxon>
    </lineage>
</organism>
<dbReference type="GO" id="GO:0005829">
    <property type="term" value="C:cytosol"/>
    <property type="evidence" value="ECO:0007669"/>
    <property type="project" value="TreeGrafter"/>
</dbReference>
<feature type="binding site" evidence="9 11">
    <location>
        <position position="127"/>
    </location>
    <ligand>
        <name>substrate</name>
    </ligand>
</feature>
<dbReference type="STRING" id="1842532.A7E78_07605"/>
<dbReference type="SMART" id="SM00934">
    <property type="entry name" value="OMPdecase"/>
    <property type="match status" value="1"/>
</dbReference>
<gene>
    <name evidence="9" type="primary">pyrF</name>
    <name evidence="14" type="ORF">A7E78_07605</name>
</gene>
<dbReference type="GO" id="GO:0004590">
    <property type="term" value="F:orotidine-5'-phosphate decarboxylase activity"/>
    <property type="evidence" value="ECO:0007669"/>
    <property type="project" value="UniProtKB-UniRule"/>
</dbReference>
<feature type="active site" description="For OMPdecase activity" evidence="10">
    <location>
        <position position="68"/>
    </location>
</feature>
<feature type="binding site" evidence="9 11">
    <location>
        <position position="218"/>
    </location>
    <ligand>
        <name>substrate</name>
    </ligand>
</feature>
<dbReference type="GO" id="GO:0006207">
    <property type="term" value="P:'de novo' pyrimidine nucleobase biosynthetic process"/>
    <property type="evidence" value="ECO:0007669"/>
    <property type="project" value="InterPro"/>
</dbReference>
<keyword evidence="15" id="KW-1185">Reference proteome</keyword>
<dbReference type="Proteomes" id="UP000182517">
    <property type="component" value="Chromosome"/>
</dbReference>
<evidence type="ECO:0000313" key="15">
    <source>
        <dbReference type="Proteomes" id="UP000182517"/>
    </source>
</evidence>
<comment type="pathway">
    <text evidence="2 9 12">Pyrimidine metabolism; UMP biosynthesis via de novo pathway; UMP from orotate: step 2/2.</text>
</comment>
<dbReference type="KEGG" id="pef:A7E78_07605"/>
<dbReference type="PROSITE" id="PS00156">
    <property type="entry name" value="OMPDECASE"/>
    <property type="match status" value="1"/>
</dbReference>
<evidence type="ECO:0000256" key="12">
    <source>
        <dbReference type="RuleBase" id="RU000512"/>
    </source>
</evidence>
<dbReference type="PANTHER" id="PTHR32119">
    <property type="entry name" value="OROTIDINE 5'-PHOSPHATE DECARBOXYLASE"/>
    <property type="match status" value="1"/>
</dbReference>
<dbReference type="PANTHER" id="PTHR32119:SF2">
    <property type="entry name" value="OROTIDINE 5'-PHOSPHATE DECARBOXYLASE"/>
    <property type="match status" value="1"/>
</dbReference>
<evidence type="ECO:0000256" key="2">
    <source>
        <dbReference type="ARBA" id="ARBA00004861"/>
    </source>
</evidence>
<keyword evidence="6 9" id="KW-0456">Lyase</keyword>
<feature type="binding site" evidence="9 11">
    <location>
        <position position="197"/>
    </location>
    <ligand>
        <name>substrate</name>
    </ligand>
</feature>
<feature type="active site" description="Proton donor" evidence="9">
    <location>
        <position position="65"/>
    </location>
</feature>
<evidence type="ECO:0000256" key="10">
    <source>
        <dbReference type="PIRSR" id="PIRSR614732-1"/>
    </source>
</evidence>
<evidence type="ECO:0000259" key="13">
    <source>
        <dbReference type="SMART" id="SM00934"/>
    </source>
</evidence>
<comment type="similarity">
    <text evidence="8 9">Belongs to the OMP decarboxylase family. Type 1 subfamily.</text>
</comment>
<evidence type="ECO:0000256" key="5">
    <source>
        <dbReference type="ARBA" id="ARBA00022975"/>
    </source>
</evidence>
<dbReference type="InterPro" id="IPR011060">
    <property type="entry name" value="RibuloseP-bd_barrel"/>
</dbReference>
<feature type="binding site" evidence="9 11">
    <location>
        <position position="14"/>
    </location>
    <ligand>
        <name>substrate</name>
    </ligand>
</feature>
<feature type="active site" description="For OMPdecase activity" evidence="10">
    <location>
        <position position="63"/>
    </location>
</feature>
<dbReference type="InterPro" id="IPR047596">
    <property type="entry name" value="OMPdecase_bac"/>
</dbReference>
<evidence type="ECO:0000256" key="4">
    <source>
        <dbReference type="ARBA" id="ARBA00022793"/>
    </source>
</evidence>
<dbReference type="CDD" id="cd04725">
    <property type="entry name" value="OMP_decarboxylase_like"/>
    <property type="match status" value="1"/>
</dbReference>
<name>A0A1L3GP68_9BACT</name>
<dbReference type="GO" id="GO:0044205">
    <property type="term" value="P:'de novo' UMP biosynthetic process"/>
    <property type="evidence" value="ECO:0007669"/>
    <property type="project" value="UniProtKB-UniRule"/>
</dbReference>
<feature type="active site" description="For OMPdecase activity" evidence="10">
    <location>
        <position position="65"/>
    </location>
</feature>
<feature type="binding site" evidence="9 11">
    <location>
        <position position="188"/>
    </location>
    <ligand>
        <name>substrate</name>
    </ligand>
</feature>
<proteinExistence type="inferred from homology"/>
<feature type="binding site" evidence="9 11">
    <location>
        <position position="36"/>
    </location>
    <ligand>
        <name>substrate</name>
    </ligand>
</feature>
<dbReference type="NCBIfam" id="NF001273">
    <property type="entry name" value="PRK00230.1"/>
    <property type="match status" value="1"/>
</dbReference>
<evidence type="ECO:0000256" key="9">
    <source>
        <dbReference type="HAMAP-Rule" id="MF_01200"/>
    </source>
</evidence>
<protein>
    <recommendedName>
        <fullName evidence="9">Orotidine 5'-phosphate decarboxylase</fullName>
        <ecNumber evidence="9">4.1.1.23</ecNumber>
    </recommendedName>
    <alternativeName>
        <fullName evidence="9">OMP decarboxylase</fullName>
        <shortName evidence="9">OMPDCase</shortName>
        <shortName evidence="9">OMPdecase</shortName>
    </alternativeName>
</protein>
<dbReference type="EMBL" id="CP015519">
    <property type="protein sequence ID" value="APG27714.1"/>
    <property type="molecule type" value="Genomic_DNA"/>
</dbReference>
<dbReference type="InterPro" id="IPR018089">
    <property type="entry name" value="OMPdecase_AS"/>
</dbReference>
<dbReference type="SUPFAM" id="SSF51366">
    <property type="entry name" value="Ribulose-phoshate binding barrel"/>
    <property type="match status" value="1"/>
</dbReference>
<evidence type="ECO:0000256" key="6">
    <source>
        <dbReference type="ARBA" id="ARBA00023239"/>
    </source>
</evidence>
<dbReference type="Pfam" id="PF00215">
    <property type="entry name" value="OMPdecase"/>
    <property type="match status" value="1"/>
</dbReference>
<dbReference type="InterPro" id="IPR014732">
    <property type="entry name" value="OMPdecase"/>
</dbReference>
<dbReference type="InterPro" id="IPR013785">
    <property type="entry name" value="Aldolase_TIM"/>
</dbReference>
<sequence>MIEAAKQRLVFALDVDSCSAAERWAEQLHDKVGLFKVGKQLFTKCGPDIVRRIQQRGGQVFLDLKYHDIPNTVARATVEACRLGVKMVNVHALGGPTMMRETAAAVKECCAAENLERPILLAVTILTSSDQETLRAVGIDRPIEEMVPLLAKLAQQAGLDGVVASPREVPLIRRACGNDFVIVTPGVRPAFASVDDQKRITTPADAIVAGADYLVVGRPIAKADDSRVAATMILEEMARALAEVDCG</sequence>
<feature type="domain" description="Orotidine 5'-phosphate decarboxylase" evidence="13">
    <location>
        <begin position="8"/>
        <end position="233"/>
    </location>
</feature>
<dbReference type="InterPro" id="IPR001754">
    <property type="entry name" value="OMPdeCOase_dom"/>
</dbReference>
<comment type="subunit">
    <text evidence="3 9">Homodimer.</text>
</comment>
<comment type="catalytic activity">
    <reaction evidence="7 9 12">
        <text>orotidine 5'-phosphate + H(+) = UMP + CO2</text>
        <dbReference type="Rhea" id="RHEA:11596"/>
        <dbReference type="ChEBI" id="CHEBI:15378"/>
        <dbReference type="ChEBI" id="CHEBI:16526"/>
        <dbReference type="ChEBI" id="CHEBI:57538"/>
        <dbReference type="ChEBI" id="CHEBI:57865"/>
        <dbReference type="EC" id="4.1.1.23"/>
    </reaction>
</comment>
<dbReference type="RefSeq" id="WP_072283681.1">
    <property type="nucleotide sequence ID" value="NZ_CP015519.1"/>
</dbReference>
<dbReference type="UniPathway" id="UPA00070">
    <property type="reaction ID" value="UER00120"/>
</dbReference>